<dbReference type="RefSeq" id="WP_154369767.1">
    <property type="nucleotide sequence ID" value="NZ_WKJH01000030.1"/>
</dbReference>
<dbReference type="Proteomes" id="UP000443153">
    <property type="component" value="Unassembled WGS sequence"/>
</dbReference>
<comment type="similarity">
    <text evidence="1">Belongs to the universal stress protein A family.</text>
</comment>
<dbReference type="AlphaFoldDB" id="A0A6I2MWA1"/>
<evidence type="ECO:0000259" key="2">
    <source>
        <dbReference type="Pfam" id="PF00582"/>
    </source>
</evidence>
<accession>A0A6I2MWA1</accession>
<dbReference type="Gene3D" id="3.40.50.620">
    <property type="entry name" value="HUPs"/>
    <property type="match status" value="2"/>
</dbReference>
<dbReference type="EMBL" id="WKJH01000030">
    <property type="protein sequence ID" value="MRX66196.1"/>
    <property type="molecule type" value="Genomic_DNA"/>
</dbReference>
<evidence type="ECO:0000313" key="3">
    <source>
        <dbReference type="EMBL" id="MRX66196.1"/>
    </source>
</evidence>
<dbReference type="InterPro" id="IPR006015">
    <property type="entry name" value="Universal_stress_UspA"/>
</dbReference>
<name>A0A6I2MWA1_9FLAO</name>
<dbReference type="InterPro" id="IPR014729">
    <property type="entry name" value="Rossmann-like_a/b/a_fold"/>
</dbReference>
<dbReference type="InterPro" id="IPR006016">
    <property type="entry name" value="UspA"/>
</dbReference>
<dbReference type="CDD" id="cd00293">
    <property type="entry name" value="USP-like"/>
    <property type="match status" value="1"/>
</dbReference>
<proteinExistence type="inferred from homology"/>
<reference evidence="3 4" key="1">
    <citation type="submission" date="2019-11" db="EMBL/GenBank/DDBJ databases">
        <title>Maribacter lutea sp. nov., a marine bacterium isolated from intertidal sand.</title>
        <authorList>
            <person name="Liu A."/>
        </authorList>
    </citation>
    <scope>NUCLEOTIDE SEQUENCE [LARGE SCALE GENOMIC DNA]</scope>
    <source>
        <strain evidence="3 4">RZ05</strain>
    </source>
</reference>
<comment type="caution">
    <text evidence="3">The sequence shown here is derived from an EMBL/GenBank/DDBJ whole genome shotgun (WGS) entry which is preliminary data.</text>
</comment>
<evidence type="ECO:0000256" key="1">
    <source>
        <dbReference type="ARBA" id="ARBA00008791"/>
    </source>
</evidence>
<protein>
    <submittedName>
        <fullName evidence="3">Universal stress protein</fullName>
    </submittedName>
</protein>
<dbReference type="PANTHER" id="PTHR46268">
    <property type="entry name" value="STRESS RESPONSE PROTEIN NHAX"/>
    <property type="match status" value="1"/>
</dbReference>
<dbReference type="PANTHER" id="PTHR46268:SF6">
    <property type="entry name" value="UNIVERSAL STRESS PROTEIN UP12"/>
    <property type="match status" value="1"/>
</dbReference>
<sequence>MKRIILPTDFSDNAYNAIRYAVKLFKDVKCTFYLLHTYTPAIYQAEYVLHSPGQIGLGDIYQENSLNQLNELKKKVTSEFNNKNHTFMVHSAFNILVDEIVETAKKENADLVIMGTQGATGAKEIFIGTNTVHVIKRGCCPILAIPPNVEFEVPKEILFPTDFEIDYQKEQLNEIMDLSARYKSKINVMHVSSGYDLNDTQLKNKAKLDSLLGTTPHLFHEEPNQEIMTAINTFQQKKQIDILAMIQNKHTFLERLFIEPIIKKLGFHETIPFLVIPSHKNN</sequence>
<keyword evidence="4" id="KW-1185">Reference proteome</keyword>
<feature type="domain" description="UspA" evidence="2">
    <location>
        <begin position="1"/>
        <end position="146"/>
    </location>
</feature>
<dbReference type="OrthoDB" id="9788959at2"/>
<evidence type="ECO:0000313" key="4">
    <source>
        <dbReference type="Proteomes" id="UP000443153"/>
    </source>
</evidence>
<dbReference type="SUPFAM" id="SSF52402">
    <property type="entry name" value="Adenine nucleotide alpha hydrolases-like"/>
    <property type="match status" value="2"/>
</dbReference>
<dbReference type="PRINTS" id="PR01438">
    <property type="entry name" value="UNVRSLSTRESS"/>
</dbReference>
<dbReference type="Pfam" id="PF00582">
    <property type="entry name" value="Usp"/>
    <property type="match status" value="1"/>
</dbReference>
<gene>
    <name evidence="3" type="ORF">GJ691_18735</name>
</gene>
<organism evidence="3 4">
    <name type="scientific">Maribacter luteus</name>
    <dbReference type="NCBI Taxonomy" id="2594478"/>
    <lineage>
        <taxon>Bacteria</taxon>
        <taxon>Pseudomonadati</taxon>
        <taxon>Bacteroidota</taxon>
        <taxon>Flavobacteriia</taxon>
        <taxon>Flavobacteriales</taxon>
        <taxon>Flavobacteriaceae</taxon>
        <taxon>Maribacter</taxon>
    </lineage>
</organism>